<sequence>MCRRMVRPMSTGHPRNHVVANPEGLSSHVVLEAFAEWVNTRIGEALRIEMDLAFRDRPFDVEVGRSPALVGWEHKFIQPGAPAPRGKMWTVYRLHDQKDRPVHLPQSGDLVEDLTPLLGELGYLGVFEDGVAQFPGVGKR</sequence>
<name>Q9A7M4_CAUVC</name>
<dbReference type="PATRIC" id="fig|190650.5.peg.1725"/>
<keyword evidence="2" id="KW-1185">Reference proteome</keyword>
<dbReference type="EnsemblBacteria" id="AAK23674">
    <property type="protein sequence ID" value="AAK23674"/>
    <property type="gene ID" value="CC_1697"/>
</dbReference>
<dbReference type="BioCyc" id="CAULO:CC1697-MONOMER"/>
<dbReference type="AlphaFoldDB" id="Q9A7M4"/>
<reference evidence="1 2" key="1">
    <citation type="journal article" date="2001" name="Proc. Natl. Acad. Sci. U.S.A.">
        <title>Complete genome sequence of Caulobacter crescentus.</title>
        <authorList>
            <person name="Nierman W.C."/>
            <person name="Feldblyum T.V."/>
            <person name="Laub M.T."/>
            <person name="Paulsen I.T."/>
            <person name="Nelson K.E."/>
            <person name="Eisen J.A."/>
            <person name="Heidelberg J.F."/>
            <person name="Alley M.R."/>
            <person name="Ohta N."/>
            <person name="Maddock J.R."/>
            <person name="Potocka I."/>
            <person name="Nelson W.C."/>
            <person name="Newton A."/>
            <person name="Stephens C."/>
            <person name="Phadke N.D."/>
            <person name="Ely B."/>
            <person name="DeBoy R.T."/>
            <person name="Dodson R.J."/>
            <person name="Durkin A.S."/>
            <person name="Gwinn M.L."/>
            <person name="Haft D.H."/>
            <person name="Kolonay J.F."/>
            <person name="Smit J."/>
            <person name="Craven M.B."/>
            <person name="Khouri H."/>
            <person name="Shetty J."/>
            <person name="Berry K."/>
            <person name="Utterback T."/>
            <person name="Tran K."/>
            <person name="Wolf A."/>
            <person name="Vamathevan J."/>
            <person name="Ermolaeva M."/>
            <person name="White O."/>
            <person name="Salzberg S.L."/>
            <person name="Venter J.C."/>
            <person name="Shapiro L."/>
            <person name="Fraser C.M."/>
        </authorList>
    </citation>
    <scope>NUCLEOTIDE SEQUENCE [LARGE SCALE GENOMIC DNA]</scope>
    <source>
        <strain evidence="2">ATCC 19089 / CB15</strain>
    </source>
</reference>
<evidence type="ECO:0000313" key="2">
    <source>
        <dbReference type="Proteomes" id="UP000001816"/>
    </source>
</evidence>
<dbReference type="EMBL" id="AE005673">
    <property type="protein sequence ID" value="AAK23674.1"/>
    <property type="molecule type" value="Genomic_DNA"/>
</dbReference>
<dbReference type="Proteomes" id="UP000001816">
    <property type="component" value="Chromosome"/>
</dbReference>
<accession>Q9A7M4</accession>
<protein>
    <submittedName>
        <fullName evidence="1">Uncharacterized protein</fullName>
    </submittedName>
</protein>
<dbReference type="HOGENOM" id="CLU_1913315_0_0_5"/>
<proteinExistence type="predicted"/>
<organism evidence="1 2">
    <name type="scientific">Caulobacter vibrioides (strain ATCC 19089 / CIP 103742 / CB 15)</name>
    <name type="common">Caulobacter crescentus</name>
    <dbReference type="NCBI Taxonomy" id="190650"/>
    <lineage>
        <taxon>Bacteria</taxon>
        <taxon>Pseudomonadati</taxon>
        <taxon>Pseudomonadota</taxon>
        <taxon>Alphaproteobacteria</taxon>
        <taxon>Caulobacterales</taxon>
        <taxon>Caulobacteraceae</taxon>
        <taxon>Caulobacter</taxon>
    </lineage>
</organism>
<dbReference type="KEGG" id="ccr:CC_1697"/>
<dbReference type="PIR" id="F87459">
    <property type="entry name" value="F87459"/>
</dbReference>
<gene>
    <name evidence="1" type="ordered locus">CC_1697</name>
</gene>
<evidence type="ECO:0000313" key="1">
    <source>
        <dbReference type="EMBL" id="AAK23674.1"/>
    </source>
</evidence>
<dbReference type="STRING" id="190650.CC_1697"/>